<name>A0ABS4PZ94_9PSEU</name>
<dbReference type="CDD" id="cd19531">
    <property type="entry name" value="LCL_NRPS-like"/>
    <property type="match status" value="1"/>
</dbReference>
<evidence type="ECO:0000259" key="1">
    <source>
        <dbReference type="Pfam" id="PF00668"/>
    </source>
</evidence>
<proteinExistence type="predicted"/>
<dbReference type="PANTHER" id="PTHR45527">
    <property type="entry name" value="NONRIBOSOMAL PEPTIDE SYNTHETASE"/>
    <property type="match status" value="1"/>
</dbReference>
<accession>A0ABS4PZ94</accession>
<evidence type="ECO:0000313" key="3">
    <source>
        <dbReference type="Proteomes" id="UP000741013"/>
    </source>
</evidence>
<reference evidence="2 3" key="1">
    <citation type="submission" date="2021-03" db="EMBL/GenBank/DDBJ databases">
        <title>Sequencing the genomes of 1000 actinobacteria strains.</title>
        <authorList>
            <person name="Klenk H.-P."/>
        </authorList>
    </citation>
    <scope>NUCLEOTIDE SEQUENCE [LARGE SCALE GENOMIC DNA]</scope>
    <source>
        <strain evidence="2 3">DSM 45510</strain>
    </source>
</reference>
<protein>
    <recommendedName>
        <fullName evidence="1">Condensation domain-containing protein</fullName>
    </recommendedName>
</protein>
<dbReference type="Gene3D" id="3.30.559.30">
    <property type="entry name" value="Nonribosomal peptide synthetase, condensation domain"/>
    <property type="match status" value="1"/>
</dbReference>
<gene>
    <name evidence="2" type="ORF">JOM49_005704</name>
</gene>
<sequence>MTEPEPLSTAQEALWFIHHIVPDSAAYNIAYALRLRGELDEAVLSQAARAIGARHELLHSLFAATDRGPRRIVGSPDLFRLRSVEVEPADDLPGLVRAEVARPFDLSRTGPARLTLFRRGPAESVLVLVAHHISTDFISEATILRELLDGYATLLAGREPEWEPVTGTYADFVAAERELLESPRAAELAEFWRATCAGAPVSLDLPVDRPRTGAQRLVGASHVFHLPPDVVKALVPAARACGVMPLKYLFGMFQALLHRYSGQPDFLIGCVADTRPRTARQAIGPFVNSIPVRAQPGSDATFRSMVVEANARIAQGMAHVDYPFALLTRALDRSPDPGGQPLLQVMVSLMSINPAEPLLALAAGEDGFEIDYAGLRVSGFEVPQQEGQFDLTLELTRSAASVRGVLKYDTDLFDQGTIERLGRHFVALIRAAIADPDQPVSAFSLVDPDERARLLAFSNLS</sequence>
<evidence type="ECO:0000313" key="2">
    <source>
        <dbReference type="EMBL" id="MBP2184178.1"/>
    </source>
</evidence>
<dbReference type="Gene3D" id="3.30.559.10">
    <property type="entry name" value="Chloramphenicol acetyltransferase-like domain"/>
    <property type="match status" value="1"/>
</dbReference>
<dbReference type="InterPro" id="IPR023213">
    <property type="entry name" value="CAT-like_dom_sf"/>
</dbReference>
<comment type="caution">
    <text evidence="2">The sequence shown here is derived from an EMBL/GenBank/DDBJ whole genome shotgun (WGS) entry which is preliminary data.</text>
</comment>
<organism evidence="2 3">
    <name type="scientific">Amycolatopsis magusensis</name>
    <dbReference type="NCBI Taxonomy" id="882444"/>
    <lineage>
        <taxon>Bacteria</taxon>
        <taxon>Bacillati</taxon>
        <taxon>Actinomycetota</taxon>
        <taxon>Actinomycetes</taxon>
        <taxon>Pseudonocardiales</taxon>
        <taxon>Pseudonocardiaceae</taxon>
        <taxon>Amycolatopsis</taxon>
    </lineage>
</organism>
<dbReference type="SUPFAM" id="SSF52777">
    <property type="entry name" value="CoA-dependent acyltransferases"/>
    <property type="match status" value="2"/>
</dbReference>
<dbReference type="Proteomes" id="UP000741013">
    <property type="component" value="Unassembled WGS sequence"/>
</dbReference>
<dbReference type="InterPro" id="IPR001242">
    <property type="entry name" value="Condensation_dom"/>
</dbReference>
<feature type="domain" description="Condensation" evidence="1">
    <location>
        <begin position="6"/>
        <end position="455"/>
    </location>
</feature>
<dbReference type="RefSeq" id="WP_209667231.1">
    <property type="nucleotide sequence ID" value="NZ_JAGGMS010000001.1"/>
</dbReference>
<dbReference type="PANTHER" id="PTHR45527:SF1">
    <property type="entry name" value="FATTY ACID SYNTHASE"/>
    <property type="match status" value="1"/>
</dbReference>
<dbReference type="EMBL" id="JAGGMS010000001">
    <property type="protein sequence ID" value="MBP2184178.1"/>
    <property type="molecule type" value="Genomic_DNA"/>
</dbReference>
<keyword evidence="3" id="KW-1185">Reference proteome</keyword>
<dbReference type="Pfam" id="PF00668">
    <property type="entry name" value="Condensation"/>
    <property type="match status" value="1"/>
</dbReference>